<feature type="region of interest" description="Disordered" evidence="1">
    <location>
        <begin position="70"/>
        <end position="110"/>
    </location>
</feature>
<dbReference type="Proteomes" id="UP000887116">
    <property type="component" value="Unassembled WGS sequence"/>
</dbReference>
<feature type="region of interest" description="Disordered" evidence="1">
    <location>
        <begin position="123"/>
        <end position="143"/>
    </location>
</feature>
<reference evidence="2" key="1">
    <citation type="submission" date="2020-07" db="EMBL/GenBank/DDBJ databases">
        <title>Multicomponent nature underlies the extraordinary mechanical properties of spider dragline silk.</title>
        <authorList>
            <person name="Kono N."/>
            <person name="Nakamura H."/>
            <person name="Mori M."/>
            <person name="Yoshida Y."/>
            <person name="Ohtoshi R."/>
            <person name="Malay A.D."/>
            <person name="Moran D.A.P."/>
            <person name="Tomita M."/>
            <person name="Numata K."/>
            <person name="Arakawa K."/>
        </authorList>
    </citation>
    <scope>NUCLEOTIDE SEQUENCE</scope>
</reference>
<proteinExistence type="predicted"/>
<sequence length="143" mass="15880">MPTVEEGFPLTGEEWKAACTLTTRTGEPLTSWLLEQKRKRQIPPSLDGCIQPLQMLPSLRCGNIRGRRKSVNRERHIVKGEERADRDNKGKNGEGRRMEDAQGTPGARKRITVTAIAGSQRVPFPLKYDSPLGFPFSSSCSTG</sequence>
<accession>A0A8X6LV08</accession>
<dbReference type="OrthoDB" id="10633939at2759"/>
<evidence type="ECO:0000313" key="3">
    <source>
        <dbReference type="Proteomes" id="UP000887116"/>
    </source>
</evidence>
<name>A0A8X6LV08_TRICU</name>
<keyword evidence="3" id="KW-1185">Reference proteome</keyword>
<feature type="compositionally biased region" description="Basic and acidic residues" evidence="1">
    <location>
        <begin position="71"/>
        <end position="100"/>
    </location>
</feature>
<gene>
    <name evidence="2" type="ORF">TNCT_356971</name>
</gene>
<comment type="caution">
    <text evidence="2">The sequence shown here is derived from an EMBL/GenBank/DDBJ whole genome shotgun (WGS) entry which is preliminary data.</text>
</comment>
<evidence type="ECO:0000256" key="1">
    <source>
        <dbReference type="SAM" id="MobiDB-lite"/>
    </source>
</evidence>
<dbReference type="AlphaFoldDB" id="A0A8X6LV08"/>
<evidence type="ECO:0000313" key="2">
    <source>
        <dbReference type="EMBL" id="GFR23996.1"/>
    </source>
</evidence>
<protein>
    <submittedName>
        <fullName evidence="2">Uncharacterized protein</fullName>
    </submittedName>
</protein>
<organism evidence="2 3">
    <name type="scientific">Trichonephila clavata</name>
    <name type="common">Joro spider</name>
    <name type="synonym">Nephila clavata</name>
    <dbReference type="NCBI Taxonomy" id="2740835"/>
    <lineage>
        <taxon>Eukaryota</taxon>
        <taxon>Metazoa</taxon>
        <taxon>Ecdysozoa</taxon>
        <taxon>Arthropoda</taxon>
        <taxon>Chelicerata</taxon>
        <taxon>Arachnida</taxon>
        <taxon>Araneae</taxon>
        <taxon>Araneomorphae</taxon>
        <taxon>Entelegynae</taxon>
        <taxon>Araneoidea</taxon>
        <taxon>Nephilidae</taxon>
        <taxon>Trichonephila</taxon>
    </lineage>
</organism>
<dbReference type="EMBL" id="BMAO01028365">
    <property type="protein sequence ID" value="GFR23996.1"/>
    <property type="molecule type" value="Genomic_DNA"/>
</dbReference>